<dbReference type="EMBL" id="JACYCD010000644">
    <property type="protein sequence ID" value="KAF8689782.1"/>
    <property type="molecule type" value="Genomic_DNA"/>
</dbReference>
<organism evidence="1 2">
    <name type="scientific">Rhizoctonia solani</name>
    <dbReference type="NCBI Taxonomy" id="456999"/>
    <lineage>
        <taxon>Eukaryota</taxon>
        <taxon>Fungi</taxon>
        <taxon>Dikarya</taxon>
        <taxon>Basidiomycota</taxon>
        <taxon>Agaricomycotina</taxon>
        <taxon>Agaricomycetes</taxon>
        <taxon>Cantharellales</taxon>
        <taxon>Ceratobasidiaceae</taxon>
        <taxon>Rhizoctonia</taxon>
    </lineage>
</organism>
<protein>
    <submittedName>
        <fullName evidence="1">Uncharacterized protein</fullName>
    </submittedName>
</protein>
<gene>
    <name evidence="1" type="ORF">RHS03_09030</name>
</gene>
<evidence type="ECO:0000313" key="1">
    <source>
        <dbReference type="EMBL" id="KAF8689782.1"/>
    </source>
</evidence>
<reference evidence="1" key="1">
    <citation type="submission" date="2020-09" db="EMBL/GenBank/DDBJ databases">
        <title>Comparative genome analyses of four rice-infecting Rhizoctonia solani isolates reveal extensive enrichment of homogalacturonan modification genes.</title>
        <authorList>
            <person name="Lee D.-Y."/>
            <person name="Jeon J."/>
            <person name="Kim K.-T."/>
            <person name="Cheong K."/>
            <person name="Song H."/>
            <person name="Choi G."/>
            <person name="Ko J."/>
            <person name="Opiyo S.O."/>
            <person name="Zuo S."/>
            <person name="Madhav S."/>
            <person name="Lee Y.-H."/>
            <person name="Wang G.-L."/>
        </authorList>
    </citation>
    <scope>NUCLEOTIDE SEQUENCE</scope>
    <source>
        <strain evidence="1">AG1-IA WGL</strain>
    </source>
</reference>
<name>A0A8H7HJ76_9AGAM</name>
<dbReference type="AlphaFoldDB" id="A0A8H7HJ76"/>
<sequence>MALQFEFRPKREFCHSQDELLPVVSPFPQVRSRKPPVPVNDRFVDHVDFLTDVKFESEAALFYGRLFGSPDAFHRALVVFSRVVSKNGQDPSAGQFSTWQTPAVRTPIQENALAESSSRVDSA</sequence>
<proteinExistence type="predicted"/>
<dbReference type="Proteomes" id="UP000602905">
    <property type="component" value="Unassembled WGS sequence"/>
</dbReference>
<feature type="non-terminal residue" evidence="1">
    <location>
        <position position="123"/>
    </location>
</feature>
<accession>A0A8H7HJ76</accession>
<comment type="caution">
    <text evidence="1">The sequence shown here is derived from an EMBL/GenBank/DDBJ whole genome shotgun (WGS) entry which is preliminary data.</text>
</comment>
<evidence type="ECO:0000313" key="2">
    <source>
        <dbReference type="Proteomes" id="UP000602905"/>
    </source>
</evidence>